<comment type="catalytic activity">
    <reaction evidence="12">
        <text>2-oxo-ATP + H2O = 2-oxo-AMP + diphosphate + H(+)</text>
        <dbReference type="Rhea" id="RHEA:67392"/>
        <dbReference type="ChEBI" id="CHEBI:15377"/>
        <dbReference type="ChEBI" id="CHEBI:15378"/>
        <dbReference type="ChEBI" id="CHEBI:33019"/>
        <dbReference type="ChEBI" id="CHEBI:71395"/>
        <dbReference type="ChEBI" id="CHEBI:172878"/>
    </reaction>
    <physiologicalReaction direction="left-to-right" evidence="12">
        <dbReference type="Rhea" id="RHEA:67393"/>
    </physiologicalReaction>
</comment>
<evidence type="ECO:0000256" key="18">
    <source>
        <dbReference type="ARBA" id="ARBA00031927"/>
    </source>
</evidence>
<evidence type="ECO:0000256" key="22">
    <source>
        <dbReference type="ARBA" id="ARBA00049032"/>
    </source>
</evidence>
<comment type="subunit">
    <text evidence="4">Monomer.</text>
</comment>
<evidence type="ECO:0000259" key="25">
    <source>
        <dbReference type="PROSITE" id="PS51462"/>
    </source>
</evidence>
<evidence type="ECO:0000256" key="24">
    <source>
        <dbReference type="SAM" id="MobiDB-lite"/>
    </source>
</evidence>
<evidence type="ECO:0000256" key="16">
    <source>
        <dbReference type="ARBA" id="ARBA00030634"/>
    </source>
</evidence>
<dbReference type="AlphaFoldDB" id="A0A4Q1BMX3"/>
<comment type="cofactor">
    <cofactor evidence="1">
        <name>Mg(2+)</name>
        <dbReference type="ChEBI" id="CHEBI:18420"/>
    </cofactor>
</comment>
<dbReference type="GO" id="GO:0008828">
    <property type="term" value="F:dATP diphosphatase activity"/>
    <property type="evidence" value="ECO:0007669"/>
    <property type="project" value="UniProtKB-EC"/>
</dbReference>
<dbReference type="GO" id="GO:0005737">
    <property type="term" value="C:cytoplasm"/>
    <property type="evidence" value="ECO:0007669"/>
    <property type="project" value="TreeGrafter"/>
</dbReference>
<dbReference type="InParanoid" id="A0A4Q1BMX3"/>
<protein>
    <recommendedName>
        <fullName evidence="14">Oxidized purine nucleoside triphosphate hydrolase</fullName>
        <ecNumber evidence="13">3.6.1.56</ecNumber>
    </recommendedName>
    <alternativeName>
        <fullName evidence="18">2-hydroxy-dATP diphosphatase</fullName>
    </alternativeName>
    <alternativeName>
        <fullName evidence="17">7,8-dihydro-8-oxoguanine triphosphatase</fullName>
    </alternativeName>
    <alternativeName>
        <fullName evidence="16">8-oxo-dGTPase</fullName>
    </alternativeName>
    <alternativeName>
        <fullName evidence="19">Methylated purine nucleoside triphosphate hydrolase</fullName>
    </alternativeName>
    <alternativeName>
        <fullName evidence="15">Nucleoside diphosphate-linked moiety X motif 1</fullName>
    </alternativeName>
</protein>
<dbReference type="InterPro" id="IPR015797">
    <property type="entry name" value="NUDIX_hydrolase-like_dom_sf"/>
</dbReference>
<comment type="catalytic activity">
    <reaction evidence="9">
        <text>8-oxo-dATP + H2O = 8-oxo-dAMP + diphosphate + H(+)</text>
        <dbReference type="Rhea" id="RHEA:65396"/>
        <dbReference type="ChEBI" id="CHEBI:15377"/>
        <dbReference type="ChEBI" id="CHEBI:15378"/>
        <dbReference type="ChEBI" id="CHEBI:33019"/>
        <dbReference type="ChEBI" id="CHEBI:71361"/>
        <dbReference type="ChEBI" id="CHEBI:172871"/>
    </reaction>
    <physiologicalReaction direction="left-to-right" evidence="9">
        <dbReference type="Rhea" id="RHEA:65397"/>
    </physiologicalReaction>
</comment>
<organism evidence="26 27">
    <name type="scientific">Tremella mesenterica</name>
    <name type="common">Jelly fungus</name>
    <dbReference type="NCBI Taxonomy" id="5217"/>
    <lineage>
        <taxon>Eukaryota</taxon>
        <taxon>Fungi</taxon>
        <taxon>Dikarya</taxon>
        <taxon>Basidiomycota</taxon>
        <taxon>Agaricomycotina</taxon>
        <taxon>Tremellomycetes</taxon>
        <taxon>Tremellales</taxon>
        <taxon>Tremellaceae</taxon>
        <taxon>Tremella</taxon>
    </lineage>
</organism>
<dbReference type="PRINTS" id="PR01403">
    <property type="entry name" value="8OXTPHPHTASE"/>
</dbReference>
<dbReference type="InterPro" id="IPR020084">
    <property type="entry name" value="NUDIX_hydrolase_CS"/>
</dbReference>
<gene>
    <name evidence="26" type="ORF">M231_03558</name>
</gene>
<evidence type="ECO:0000256" key="9">
    <source>
        <dbReference type="ARBA" id="ARBA00024448"/>
    </source>
</evidence>
<evidence type="ECO:0000256" key="21">
    <source>
        <dbReference type="ARBA" id="ARBA00048894"/>
    </source>
</evidence>
<keyword evidence="5" id="KW-0479">Metal-binding</keyword>
<evidence type="ECO:0000256" key="12">
    <source>
        <dbReference type="ARBA" id="ARBA00024596"/>
    </source>
</evidence>
<comment type="similarity">
    <text evidence="3">Belongs to the Nudix hydrolase family.</text>
</comment>
<keyword evidence="6" id="KW-0378">Hydrolase</keyword>
<comment type="function">
    <text evidence="23">Oxidized purine nucleoside triphosphate hydrolase which is a prominent sanitizer of the oxidized nucleotide pool. Catalyzes the hydrolysis of 2-oxo-dATP (2-hydroxy-dATP) into 2-oxo-dAMP. Also has a significant hydrolase activity toward 2-oxo-ATP, 8-oxo-dGTP and 8-oxo-dATP. Through the hydrolysis of oxidized purine nucleoside triphosphates, prevents their incorporation into DNA and the subsequent transversions A:T to C:G and G:C to T:A. Also catalyzes the hydrolysis of methylated purine nucleoside triphosphate preventing their integration into DNA. Through this antimutagenic activity protects cells from oxidative stress.</text>
</comment>
<dbReference type="InterPro" id="IPR003563">
    <property type="entry name" value="8ODP"/>
</dbReference>
<comment type="catalytic activity">
    <reaction evidence="20">
        <text>N(6)-methyl-ATP + H2O = N(6)-methyl-AMP + diphosphate + H(+)</text>
        <dbReference type="Rhea" id="RHEA:67608"/>
        <dbReference type="ChEBI" id="CHEBI:15377"/>
        <dbReference type="ChEBI" id="CHEBI:15378"/>
        <dbReference type="ChEBI" id="CHEBI:33019"/>
        <dbReference type="ChEBI" id="CHEBI:144842"/>
        <dbReference type="ChEBI" id="CHEBI:172873"/>
    </reaction>
    <physiologicalReaction direction="left-to-right" evidence="20">
        <dbReference type="Rhea" id="RHEA:67609"/>
    </physiologicalReaction>
</comment>
<evidence type="ECO:0000256" key="17">
    <source>
        <dbReference type="ARBA" id="ARBA00030682"/>
    </source>
</evidence>
<comment type="catalytic activity">
    <reaction evidence="22">
        <text>N(6)-methyl-dATP + H2O = N(6)-methyl-dAMP + diphosphate + H(+)</text>
        <dbReference type="Rhea" id="RHEA:67604"/>
        <dbReference type="ChEBI" id="CHEBI:15377"/>
        <dbReference type="ChEBI" id="CHEBI:15378"/>
        <dbReference type="ChEBI" id="CHEBI:33019"/>
        <dbReference type="ChEBI" id="CHEBI:169976"/>
        <dbReference type="ChEBI" id="CHEBI:172872"/>
    </reaction>
    <physiologicalReaction direction="left-to-right" evidence="22">
        <dbReference type="Rhea" id="RHEA:67605"/>
    </physiologicalReaction>
</comment>
<evidence type="ECO:0000256" key="4">
    <source>
        <dbReference type="ARBA" id="ARBA00011245"/>
    </source>
</evidence>
<evidence type="ECO:0000256" key="3">
    <source>
        <dbReference type="ARBA" id="ARBA00005582"/>
    </source>
</evidence>
<evidence type="ECO:0000313" key="27">
    <source>
        <dbReference type="Proteomes" id="UP000289152"/>
    </source>
</evidence>
<dbReference type="STRING" id="5217.A0A4Q1BMX3"/>
<dbReference type="PROSITE" id="PS00893">
    <property type="entry name" value="NUDIX_BOX"/>
    <property type="match status" value="1"/>
</dbReference>
<sequence length="301" mass="33830">MLPPFPDLGHIKKMETRRYPLKSWQNPSEEPLRCSLVFPLDIKGRRVLLGRKKRGFGIGLWNGFGGKLDQGETMDQCVIRELYEECGLIPDSGGIYEVGRMMILRPSSSPHASSSSSDLSSLNPSDPISPTSSSPLNPSNDSQTGFTRETKHRRYLVNAQTIDISIYICSSWSGEITESEEMFPQWFELSNSGSSGLPLDLMWPEAKLFLPTLLRSQLRPPHSSTFPEKSDVIMTEHATSPSSQVKRGIEQLAIWTEYSWIPGHPPPHLVGQSLRREECGGEIRHEGLTAWWVAWHETLSV</sequence>
<comment type="caution">
    <text evidence="26">The sequence shown here is derived from an EMBL/GenBank/DDBJ whole genome shotgun (WGS) entry which is preliminary data.</text>
</comment>
<dbReference type="GO" id="GO:0005634">
    <property type="term" value="C:nucleus"/>
    <property type="evidence" value="ECO:0007669"/>
    <property type="project" value="UniProtKB-SubCell"/>
</dbReference>
<dbReference type="OrthoDB" id="447842at2759"/>
<dbReference type="EC" id="3.6.1.56" evidence="13"/>
<dbReference type="Proteomes" id="UP000289152">
    <property type="component" value="Unassembled WGS sequence"/>
</dbReference>
<evidence type="ECO:0000256" key="10">
    <source>
        <dbReference type="ARBA" id="ARBA00024459"/>
    </source>
</evidence>
<dbReference type="Gene3D" id="3.90.79.10">
    <property type="entry name" value="Nucleoside Triphosphate Pyrophosphohydrolase"/>
    <property type="match status" value="2"/>
</dbReference>
<evidence type="ECO:0000256" key="2">
    <source>
        <dbReference type="ARBA" id="ARBA00004123"/>
    </source>
</evidence>
<evidence type="ECO:0000256" key="13">
    <source>
        <dbReference type="ARBA" id="ARBA00026103"/>
    </source>
</evidence>
<evidence type="ECO:0000256" key="20">
    <source>
        <dbReference type="ARBA" id="ARBA00048002"/>
    </source>
</evidence>
<dbReference type="GO" id="GO:0042262">
    <property type="term" value="P:DNA protection"/>
    <property type="evidence" value="ECO:0007669"/>
    <property type="project" value="InterPro"/>
</dbReference>
<evidence type="ECO:0000256" key="19">
    <source>
        <dbReference type="ARBA" id="ARBA00032071"/>
    </source>
</evidence>
<feature type="domain" description="Nudix hydrolase" evidence="25">
    <location>
        <begin position="30"/>
        <end position="211"/>
    </location>
</feature>
<dbReference type="EMBL" id="SDIL01000035">
    <property type="protein sequence ID" value="RXK39201.1"/>
    <property type="molecule type" value="Genomic_DNA"/>
</dbReference>
<reference evidence="26 27" key="1">
    <citation type="submission" date="2016-06" db="EMBL/GenBank/DDBJ databases">
        <title>Evolution of pathogenesis and genome organization in the Tremellales.</title>
        <authorList>
            <person name="Cuomo C."/>
            <person name="Litvintseva A."/>
            <person name="Heitman J."/>
            <person name="Chen Y."/>
            <person name="Sun S."/>
            <person name="Springer D."/>
            <person name="Dromer F."/>
            <person name="Young S."/>
            <person name="Zeng Q."/>
            <person name="Chapman S."/>
            <person name="Gujja S."/>
            <person name="Saif S."/>
            <person name="Birren B."/>
        </authorList>
    </citation>
    <scope>NUCLEOTIDE SEQUENCE [LARGE SCALE GENOMIC DNA]</scope>
    <source>
        <strain evidence="26 27">ATCC 28783</strain>
    </source>
</reference>
<evidence type="ECO:0000256" key="8">
    <source>
        <dbReference type="ARBA" id="ARBA00023242"/>
    </source>
</evidence>
<evidence type="ECO:0000256" key="11">
    <source>
        <dbReference type="ARBA" id="ARBA00024486"/>
    </source>
</evidence>
<dbReference type="CDD" id="cd03427">
    <property type="entry name" value="NUDIX_MTH1_Nudt1"/>
    <property type="match status" value="1"/>
</dbReference>
<dbReference type="PANTHER" id="PTHR43758:SF2">
    <property type="entry name" value="OXIDIZED PURINE NUCLEOSIDE TRIPHOSPHATE HYDROLASE"/>
    <property type="match status" value="1"/>
</dbReference>
<dbReference type="InterPro" id="IPR000086">
    <property type="entry name" value="NUDIX_hydrolase_dom"/>
</dbReference>
<evidence type="ECO:0000256" key="1">
    <source>
        <dbReference type="ARBA" id="ARBA00001946"/>
    </source>
</evidence>
<keyword evidence="8" id="KW-0539">Nucleus</keyword>
<comment type="catalytic activity">
    <reaction evidence="21">
        <text>O(6)-methyl-dGTP + H2O = O(6)-methyl-dGMP + diphosphate + H(+)</text>
        <dbReference type="Rhea" id="RHEA:67600"/>
        <dbReference type="ChEBI" id="CHEBI:15377"/>
        <dbReference type="ChEBI" id="CHEBI:15378"/>
        <dbReference type="ChEBI" id="CHEBI:33019"/>
        <dbReference type="ChEBI" id="CHEBI:169974"/>
        <dbReference type="ChEBI" id="CHEBI:169975"/>
    </reaction>
    <physiologicalReaction direction="left-to-right" evidence="21">
        <dbReference type="Rhea" id="RHEA:67601"/>
    </physiologicalReaction>
</comment>
<dbReference type="Pfam" id="PF00293">
    <property type="entry name" value="NUDIX"/>
    <property type="match status" value="1"/>
</dbReference>
<comment type="catalytic activity">
    <reaction evidence="11">
        <text>8-oxo-dGTP + H2O = 8-oxo-dGMP + diphosphate + H(+)</text>
        <dbReference type="Rhea" id="RHEA:31575"/>
        <dbReference type="ChEBI" id="CHEBI:15377"/>
        <dbReference type="ChEBI" id="CHEBI:15378"/>
        <dbReference type="ChEBI" id="CHEBI:33019"/>
        <dbReference type="ChEBI" id="CHEBI:63224"/>
        <dbReference type="ChEBI" id="CHEBI:77896"/>
    </reaction>
    <physiologicalReaction direction="left-to-right" evidence="11">
        <dbReference type="Rhea" id="RHEA:31576"/>
    </physiologicalReaction>
</comment>
<dbReference type="PANTHER" id="PTHR43758">
    <property type="entry name" value="7,8-DIHYDRO-8-OXOGUANINE TRIPHOSPHATASE"/>
    <property type="match status" value="1"/>
</dbReference>
<evidence type="ECO:0000256" key="15">
    <source>
        <dbReference type="ARBA" id="ARBA00029673"/>
    </source>
</evidence>
<feature type="region of interest" description="Disordered" evidence="24">
    <location>
        <begin position="107"/>
        <end position="148"/>
    </location>
</feature>
<keyword evidence="7" id="KW-0460">Magnesium</keyword>
<feature type="compositionally biased region" description="Low complexity" evidence="24">
    <location>
        <begin position="107"/>
        <end position="142"/>
    </location>
</feature>
<comment type="subcellular location">
    <subcellularLocation>
        <location evidence="2">Nucleus</location>
    </subcellularLocation>
</comment>
<evidence type="ECO:0000256" key="6">
    <source>
        <dbReference type="ARBA" id="ARBA00022801"/>
    </source>
</evidence>
<evidence type="ECO:0000313" key="26">
    <source>
        <dbReference type="EMBL" id="RXK39201.1"/>
    </source>
</evidence>
<proteinExistence type="inferred from homology"/>
<dbReference type="GO" id="GO:0008413">
    <property type="term" value="F:8-oxo-7,8-dihydroguanosine triphosphate pyrophosphatase activity"/>
    <property type="evidence" value="ECO:0007669"/>
    <property type="project" value="InterPro"/>
</dbReference>
<dbReference type="SUPFAM" id="SSF55811">
    <property type="entry name" value="Nudix"/>
    <property type="match status" value="1"/>
</dbReference>
<keyword evidence="27" id="KW-1185">Reference proteome</keyword>
<dbReference type="PROSITE" id="PS51462">
    <property type="entry name" value="NUDIX"/>
    <property type="match status" value="1"/>
</dbReference>
<comment type="catalytic activity">
    <reaction evidence="10">
        <text>2-oxo-dATP + H2O = 2-oxo-dAMP + diphosphate + H(+)</text>
        <dbReference type="Rhea" id="RHEA:31583"/>
        <dbReference type="ChEBI" id="CHEBI:15377"/>
        <dbReference type="ChEBI" id="CHEBI:15378"/>
        <dbReference type="ChEBI" id="CHEBI:33019"/>
        <dbReference type="ChEBI" id="CHEBI:63212"/>
        <dbReference type="ChEBI" id="CHEBI:77897"/>
        <dbReference type="EC" id="3.6.1.56"/>
    </reaction>
    <physiologicalReaction direction="left-to-right" evidence="10">
        <dbReference type="Rhea" id="RHEA:31584"/>
    </physiologicalReaction>
</comment>
<evidence type="ECO:0000256" key="14">
    <source>
        <dbReference type="ARBA" id="ARBA00026218"/>
    </source>
</evidence>
<evidence type="ECO:0000256" key="5">
    <source>
        <dbReference type="ARBA" id="ARBA00022723"/>
    </source>
</evidence>
<dbReference type="VEuPathDB" id="FungiDB:TREMEDRAFT_59989"/>
<dbReference type="GO" id="GO:0046872">
    <property type="term" value="F:metal ion binding"/>
    <property type="evidence" value="ECO:0007669"/>
    <property type="project" value="UniProtKB-KW"/>
</dbReference>
<evidence type="ECO:0000256" key="7">
    <source>
        <dbReference type="ARBA" id="ARBA00022842"/>
    </source>
</evidence>
<name>A0A4Q1BMX3_TREME</name>
<accession>A0A4Q1BMX3</accession>
<evidence type="ECO:0000256" key="23">
    <source>
        <dbReference type="ARBA" id="ARBA00053094"/>
    </source>
</evidence>